<dbReference type="InterPro" id="IPR025366">
    <property type="entry name" value="DUF4270"/>
</dbReference>
<sequence length="466" mass="51033">MLHKLNGYMKFFKLGLLTLLISLFILSSCKNQDGIGLGVEPGNQLDGSLIADTNVVVTNVLEDSSSTNGLVRTPLAYFKDPEFGVTESNIAAQLTLPGRAAYTLTDSAYVVDSVVLVMPYAEGFYGDSLTSKFKLDVHQLNEKYEATTYYNTKTWDYNSALLATKTFIARPHDTLKITSIVDGAADTLIKVRPQLRIPFSTAFINSQLLRGAPAANRASTLAFQNSVKGLYFTLDKAGTTGPGGNLMFQMDSTRIDIYMRVGTNTIDTTMITVPVSQHMASVKHTYSANVQAALNKTSTDGLIYLQGLAGLRAKLEFPDLKNKFAALGSNVIINRAEIVVTARTGTTIPYRPLDKLTLYQLDLAKQRIRIQDADLNDPRGGNGPTYFGGYYNKANGEYHFLVTGYIQDLLRGKTVDYGTYLAPVDPASSTTVNINPVLTYAERTVISGKNSPSRVKLNIIYTKINQ</sequence>
<proteinExistence type="predicted"/>
<evidence type="ECO:0000313" key="2">
    <source>
        <dbReference type="Proteomes" id="UP000189739"/>
    </source>
</evidence>
<reference evidence="1 2" key="1">
    <citation type="submission" date="2016-07" db="EMBL/GenBank/DDBJ databases">
        <title>Genomic analysis of zinc-resistant bacterium Mucilaginibacter pedocola TBZ30.</title>
        <authorList>
            <person name="Huang J."/>
            <person name="Tang J."/>
        </authorList>
    </citation>
    <scope>NUCLEOTIDE SEQUENCE [LARGE SCALE GENOMIC DNA]</scope>
    <source>
        <strain evidence="1 2">TBZ30</strain>
    </source>
</reference>
<organism evidence="1 2">
    <name type="scientific">Mucilaginibacter pedocola</name>
    <dbReference type="NCBI Taxonomy" id="1792845"/>
    <lineage>
        <taxon>Bacteria</taxon>
        <taxon>Pseudomonadati</taxon>
        <taxon>Bacteroidota</taxon>
        <taxon>Sphingobacteriia</taxon>
        <taxon>Sphingobacteriales</taxon>
        <taxon>Sphingobacteriaceae</taxon>
        <taxon>Mucilaginibacter</taxon>
    </lineage>
</organism>
<dbReference type="Pfam" id="PF14092">
    <property type="entry name" value="DUF4270"/>
    <property type="match status" value="1"/>
</dbReference>
<dbReference type="Proteomes" id="UP000189739">
    <property type="component" value="Unassembled WGS sequence"/>
</dbReference>
<dbReference type="STRING" id="1792845.BC343_19895"/>
<name>A0A1S9PJX5_9SPHI</name>
<dbReference type="AlphaFoldDB" id="A0A1S9PJX5"/>
<dbReference type="EMBL" id="MBTF01000002">
    <property type="protein sequence ID" value="OOQ61254.1"/>
    <property type="molecule type" value="Genomic_DNA"/>
</dbReference>
<evidence type="ECO:0000313" key="1">
    <source>
        <dbReference type="EMBL" id="OOQ61254.1"/>
    </source>
</evidence>
<gene>
    <name evidence="1" type="ORF">BC343_19895</name>
</gene>
<keyword evidence="2" id="KW-1185">Reference proteome</keyword>
<dbReference type="PROSITE" id="PS51257">
    <property type="entry name" value="PROKAR_LIPOPROTEIN"/>
    <property type="match status" value="1"/>
</dbReference>
<accession>A0A1S9PJX5</accession>
<protein>
    <recommendedName>
        <fullName evidence="3">DUF4270 domain-containing protein</fullName>
    </recommendedName>
</protein>
<evidence type="ECO:0008006" key="3">
    <source>
        <dbReference type="Google" id="ProtNLM"/>
    </source>
</evidence>
<comment type="caution">
    <text evidence="1">The sequence shown here is derived from an EMBL/GenBank/DDBJ whole genome shotgun (WGS) entry which is preliminary data.</text>
</comment>